<keyword evidence="2" id="KW-1185">Reference proteome</keyword>
<gene>
    <name evidence="1" type="ORF">HRTV-29_gp67</name>
</gene>
<evidence type="ECO:0000313" key="2">
    <source>
        <dbReference type="Proteomes" id="UP000827282"/>
    </source>
</evidence>
<name>A0AAE8Y039_9CAUD</name>
<protein>
    <submittedName>
        <fullName evidence="1">Uncharacterized protein</fullName>
    </submittedName>
</protein>
<accession>A0AAE8Y039</accession>
<organism evidence="1 2">
    <name type="scientific">Halorubrum tailed virus 29</name>
    <dbReference type="NCBI Taxonomy" id="2878010"/>
    <lineage>
        <taxon>Viruses</taxon>
        <taxon>Duplodnaviria</taxon>
        <taxon>Heunggongvirae</taxon>
        <taxon>Uroviricota</taxon>
        <taxon>Caudoviricetes</taxon>
        <taxon>Kirjokansivirales</taxon>
        <taxon>Haloferuviridae</taxon>
        <taxon>Dpdavirus</taxon>
        <taxon>Dpdavirus caudatum</taxon>
        <taxon>Dpdavirus HRTV29</taxon>
    </lineage>
</organism>
<sequence>MAVATLSRGTTSVDIPLVEEGGEILVSATFGKPETQVRQSGGTLNPRVQDNWSSLQGVQLAGRLFDYQTSHDLADLVKSASLDPLELSLPSDIYPDTLTMAPAAKQDTALTLKYPAGKRDNVNVSLNLTRVGDIFAANEQQATTPTATGTGPIELRIGGTTVEVPTAGLGLERTVGRPNDVIRRQPQTADPRYEVKAKVTSDVFTFNFEAVQNAQSVLNSITDNVFREQLRRDGIIVDFNGVLGLGAIEAVPVGSAPFRQVQSAGQDWVTVPTLELRRIYSQS</sequence>
<proteinExistence type="predicted"/>
<dbReference type="EMBL" id="MZ334526">
    <property type="protein sequence ID" value="UBF23345.1"/>
    <property type="molecule type" value="Genomic_DNA"/>
</dbReference>
<evidence type="ECO:0000313" key="1">
    <source>
        <dbReference type="EMBL" id="UBF23345.1"/>
    </source>
</evidence>
<dbReference type="Proteomes" id="UP000827282">
    <property type="component" value="Segment"/>
</dbReference>
<reference evidence="1" key="1">
    <citation type="submission" date="2021-05" db="EMBL/GenBank/DDBJ databases">
        <title>Diversity, taxonomy and evolution of archaeal viruses of the class Caudoviricetes.</title>
        <authorList>
            <person name="Liu Y."/>
            <person name="Demina T.A."/>
            <person name="Roux S."/>
            <person name="Aiewsakun P."/>
            <person name="Kazlauskas D."/>
            <person name="Simmonds P."/>
            <person name="Prangishvili D."/>
            <person name="Oksanen H.M."/>
            <person name="Krupovic M."/>
        </authorList>
    </citation>
    <scope>NUCLEOTIDE SEQUENCE</scope>
    <source>
        <strain evidence="1">HRTV-29/29</strain>
    </source>
</reference>